<dbReference type="Pfam" id="PF00175">
    <property type="entry name" value="NAD_binding_1"/>
    <property type="match status" value="1"/>
</dbReference>
<evidence type="ECO:0000259" key="2">
    <source>
        <dbReference type="PROSITE" id="PS51384"/>
    </source>
</evidence>
<dbReference type="PROSITE" id="PS51384">
    <property type="entry name" value="FAD_FR"/>
    <property type="match status" value="1"/>
</dbReference>
<proteinExistence type="predicted"/>
<evidence type="ECO:0000313" key="4">
    <source>
        <dbReference type="Proteomes" id="UP001055153"/>
    </source>
</evidence>
<evidence type="ECO:0000313" key="3">
    <source>
        <dbReference type="EMBL" id="GJE01944.1"/>
    </source>
</evidence>
<name>A0ABQ4SJJ1_9HYPH</name>
<accession>A0ABQ4SJJ1</accession>
<comment type="caution">
    <text evidence="3">The sequence shown here is derived from an EMBL/GenBank/DDBJ whole genome shotgun (WGS) entry which is preliminary data.</text>
</comment>
<dbReference type="RefSeq" id="WP_238237208.1">
    <property type="nucleotide sequence ID" value="NZ_BPQQ01000045.1"/>
</dbReference>
<dbReference type="SUPFAM" id="SSF63380">
    <property type="entry name" value="Riboflavin synthase domain-like"/>
    <property type="match status" value="1"/>
</dbReference>
<organism evidence="3 4">
    <name type="scientific">Methylobacterium isbiliense</name>
    <dbReference type="NCBI Taxonomy" id="315478"/>
    <lineage>
        <taxon>Bacteria</taxon>
        <taxon>Pseudomonadati</taxon>
        <taxon>Pseudomonadota</taxon>
        <taxon>Alphaproteobacteria</taxon>
        <taxon>Hyphomicrobiales</taxon>
        <taxon>Methylobacteriaceae</taxon>
        <taxon>Methylobacterium</taxon>
    </lineage>
</organism>
<dbReference type="InterPro" id="IPR039261">
    <property type="entry name" value="FNR_nucleotide-bd"/>
</dbReference>
<dbReference type="Gene3D" id="3.40.50.80">
    <property type="entry name" value="Nucleotide-binding domain of ferredoxin-NADP reductase (FNR) module"/>
    <property type="match status" value="1"/>
</dbReference>
<dbReference type="InterPro" id="IPR050415">
    <property type="entry name" value="MRET"/>
</dbReference>
<keyword evidence="4" id="KW-1185">Reference proteome</keyword>
<reference evidence="3" key="2">
    <citation type="submission" date="2021-08" db="EMBL/GenBank/DDBJ databases">
        <authorList>
            <person name="Tani A."/>
            <person name="Ola A."/>
            <person name="Ogura Y."/>
            <person name="Katsura K."/>
            <person name="Hayashi T."/>
        </authorList>
    </citation>
    <scope>NUCLEOTIDE SEQUENCE</scope>
    <source>
        <strain evidence="3">DSM 17168</strain>
    </source>
</reference>
<reference evidence="3" key="1">
    <citation type="journal article" date="2021" name="Front. Microbiol.">
        <title>Comprehensive Comparative Genomics and Phenotyping of Methylobacterium Species.</title>
        <authorList>
            <person name="Alessa O."/>
            <person name="Ogura Y."/>
            <person name="Fujitani Y."/>
            <person name="Takami H."/>
            <person name="Hayashi T."/>
            <person name="Sahin N."/>
            <person name="Tani A."/>
        </authorList>
    </citation>
    <scope>NUCLEOTIDE SEQUENCE</scope>
    <source>
        <strain evidence="3">DSM 17168</strain>
    </source>
</reference>
<dbReference type="InterPro" id="IPR008333">
    <property type="entry name" value="Cbr1-like_FAD-bd_dom"/>
</dbReference>
<dbReference type="InterPro" id="IPR001433">
    <property type="entry name" value="OxRdtase_FAD/NAD-bd"/>
</dbReference>
<dbReference type="Pfam" id="PF00970">
    <property type="entry name" value="FAD_binding_6"/>
    <property type="match status" value="1"/>
</dbReference>
<feature type="domain" description="FAD-binding FR-type" evidence="2">
    <location>
        <begin position="3"/>
        <end position="105"/>
    </location>
</feature>
<dbReference type="PRINTS" id="PR00409">
    <property type="entry name" value="PHDIOXRDTASE"/>
</dbReference>
<dbReference type="InterPro" id="IPR017938">
    <property type="entry name" value="Riboflavin_synthase-like_b-brl"/>
</dbReference>
<dbReference type="Proteomes" id="UP001055153">
    <property type="component" value="Unassembled WGS sequence"/>
</dbReference>
<comment type="cofactor">
    <cofactor evidence="1">
        <name>[2Fe-2S] cluster</name>
        <dbReference type="ChEBI" id="CHEBI:190135"/>
    </cofactor>
</comment>
<dbReference type="Gene3D" id="2.40.30.10">
    <property type="entry name" value="Translation factors"/>
    <property type="match status" value="1"/>
</dbReference>
<dbReference type="PRINTS" id="PR00371">
    <property type="entry name" value="FPNCR"/>
</dbReference>
<dbReference type="SUPFAM" id="SSF52343">
    <property type="entry name" value="Ferredoxin reductase-like, C-terminal NADP-linked domain"/>
    <property type="match status" value="1"/>
</dbReference>
<protein>
    <submittedName>
        <fullName evidence="3">Propane 2-monooxygenase, reductase component</fullName>
    </submittedName>
</protein>
<dbReference type="InterPro" id="IPR017927">
    <property type="entry name" value="FAD-bd_FR_type"/>
</dbReference>
<evidence type="ECO:0000256" key="1">
    <source>
        <dbReference type="ARBA" id="ARBA00034078"/>
    </source>
</evidence>
<sequence length="234" mass="25093">MAVAWQEAAIVAIAAETPRVRRFTLAPRHPFVFRAGQHVDVRLTAPDGYQAQRSYSIGSRPDESGRFDLLIEHLEDGEVSGFFAEVAAVGDTIELRGPIGAFTWETGQGGPLLLVGGGSGVVPLLAMLRHRAHAAPEVPALLVYSARVPEEVIARAELLRRDAEEPHFGLMLNLTRVPGGRRLDAARMSEALGRLGAPAHCFVCGSNRFVSAATDLLIDAGVPAGRIRTERFGG</sequence>
<dbReference type="PANTHER" id="PTHR47354:SF5">
    <property type="entry name" value="PROTEIN RFBI"/>
    <property type="match status" value="1"/>
</dbReference>
<gene>
    <name evidence="3" type="primary">prmB</name>
    <name evidence="3" type="ORF">GMJLKIPL_3887</name>
</gene>
<dbReference type="InterPro" id="IPR001709">
    <property type="entry name" value="Flavoprot_Pyr_Nucl_cyt_Rdtase"/>
</dbReference>
<dbReference type="PANTHER" id="PTHR47354">
    <property type="entry name" value="NADH OXIDOREDUCTASE HCR"/>
    <property type="match status" value="1"/>
</dbReference>
<dbReference type="EMBL" id="BPQQ01000045">
    <property type="protein sequence ID" value="GJE01944.1"/>
    <property type="molecule type" value="Genomic_DNA"/>
</dbReference>